<reference evidence="3" key="1">
    <citation type="submission" date="2016-11" db="UniProtKB">
        <authorList>
            <consortium name="WormBaseParasite"/>
        </authorList>
    </citation>
    <scope>IDENTIFICATION</scope>
</reference>
<dbReference type="PANTHER" id="PTHR46003">
    <property type="entry name" value="HOST CELL FACTOR"/>
    <property type="match status" value="1"/>
</dbReference>
<sequence>MNEDNVAEMLTHRRSDDAPREEVEKKVVRWRVVQHTDGPTPRPRHGHRAVALKELIVIFGGGNEGMIDELHAYNTQFKNGLHLKYEEKHRAQLQPLEQWPWEQEFIPSEEW</sequence>
<dbReference type="AlphaFoldDB" id="A0A1I7SXY7"/>
<name>A0A1I7SXY7_9PELO</name>
<evidence type="ECO:0000313" key="2">
    <source>
        <dbReference type="Proteomes" id="UP000095282"/>
    </source>
</evidence>
<protein>
    <submittedName>
        <fullName evidence="3">BRX domain-containing protein</fullName>
    </submittedName>
</protein>
<feature type="compositionally biased region" description="Basic and acidic residues" evidence="1">
    <location>
        <begin position="10"/>
        <end position="21"/>
    </location>
</feature>
<accession>A0A1I7SXY7</accession>
<dbReference type="SUPFAM" id="SSF117281">
    <property type="entry name" value="Kelch motif"/>
    <property type="match status" value="1"/>
</dbReference>
<dbReference type="eggNOG" id="KOG4152">
    <property type="taxonomic scope" value="Eukaryota"/>
</dbReference>
<dbReference type="Proteomes" id="UP000095282">
    <property type="component" value="Unplaced"/>
</dbReference>
<dbReference type="InterPro" id="IPR043536">
    <property type="entry name" value="HCF1/2"/>
</dbReference>
<dbReference type="InterPro" id="IPR015915">
    <property type="entry name" value="Kelch-typ_b-propeller"/>
</dbReference>
<dbReference type="PANTHER" id="PTHR46003:SF1">
    <property type="entry name" value="HOST CELL FACTOR"/>
    <property type="match status" value="1"/>
</dbReference>
<dbReference type="GO" id="GO:0035097">
    <property type="term" value="C:histone methyltransferase complex"/>
    <property type="evidence" value="ECO:0007669"/>
    <property type="project" value="TreeGrafter"/>
</dbReference>
<dbReference type="Gene3D" id="2.120.10.80">
    <property type="entry name" value="Kelch-type beta propeller"/>
    <property type="match status" value="1"/>
</dbReference>
<organism evidence="2 3">
    <name type="scientific">Caenorhabditis tropicalis</name>
    <dbReference type="NCBI Taxonomy" id="1561998"/>
    <lineage>
        <taxon>Eukaryota</taxon>
        <taxon>Metazoa</taxon>
        <taxon>Ecdysozoa</taxon>
        <taxon>Nematoda</taxon>
        <taxon>Chromadorea</taxon>
        <taxon>Rhabditida</taxon>
        <taxon>Rhabditina</taxon>
        <taxon>Rhabditomorpha</taxon>
        <taxon>Rhabditoidea</taxon>
        <taxon>Rhabditidae</taxon>
        <taxon>Peloderinae</taxon>
        <taxon>Caenorhabditis</taxon>
    </lineage>
</organism>
<evidence type="ECO:0000256" key="1">
    <source>
        <dbReference type="SAM" id="MobiDB-lite"/>
    </source>
</evidence>
<dbReference type="WBParaSite" id="Csp11.Scaffold23.g106.t1">
    <property type="protein sequence ID" value="Csp11.Scaffold23.g106.t1"/>
    <property type="gene ID" value="Csp11.Scaffold23.g106"/>
</dbReference>
<feature type="region of interest" description="Disordered" evidence="1">
    <location>
        <begin position="1"/>
        <end position="21"/>
    </location>
</feature>
<dbReference type="GO" id="GO:0006338">
    <property type="term" value="P:chromatin remodeling"/>
    <property type="evidence" value="ECO:0007669"/>
    <property type="project" value="TreeGrafter"/>
</dbReference>
<keyword evidence="2" id="KW-1185">Reference proteome</keyword>
<proteinExistence type="predicted"/>
<dbReference type="STRING" id="1561998.A0A1I7SXY7"/>
<evidence type="ECO:0000313" key="3">
    <source>
        <dbReference type="WBParaSite" id="Csp11.Scaffold23.g106.t1"/>
    </source>
</evidence>
<dbReference type="GO" id="GO:0003713">
    <property type="term" value="F:transcription coactivator activity"/>
    <property type="evidence" value="ECO:0007669"/>
    <property type="project" value="TreeGrafter"/>
</dbReference>